<evidence type="ECO:0000256" key="4">
    <source>
        <dbReference type="PIRNR" id="PIRNR000779"/>
    </source>
</evidence>
<dbReference type="OrthoDB" id="20018at2759"/>
<evidence type="ECO:0000256" key="2">
    <source>
        <dbReference type="ARBA" id="ARBA00008912"/>
    </source>
</evidence>
<evidence type="ECO:0000313" key="5">
    <source>
        <dbReference type="EMBL" id="AMD19782.1"/>
    </source>
</evidence>
<protein>
    <recommendedName>
        <fullName evidence="4">DNA-directed RNA polymerases I, II, and III subunit RPABC3</fullName>
    </recommendedName>
</protein>
<dbReference type="PIRSF" id="PIRSF000779">
    <property type="entry name" value="RNA_pol_Rpb8"/>
    <property type="match status" value="1"/>
</dbReference>
<dbReference type="InterPro" id="IPR012340">
    <property type="entry name" value="NA-bd_OB-fold"/>
</dbReference>
<evidence type="ECO:0000256" key="3">
    <source>
        <dbReference type="ARBA" id="ARBA00023242"/>
    </source>
</evidence>
<sequence>MSATLFDDLFTIQEVSKGSYNKVSRIEAISTSQESCKLTLDVNTELFPLKPQQQLTVMLATTLNLDNTKEAQNSWRAPAPGTRSLADDFDYVMYGTAYKFEEANGNKDILAVYYSFGGLLMRLEGNYRLLTNFKQENVYLLCRADH</sequence>
<evidence type="ECO:0000313" key="6">
    <source>
        <dbReference type="Proteomes" id="UP000243052"/>
    </source>
</evidence>
<dbReference type="GO" id="GO:0005665">
    <property type="term" value="C:RNA polymerase II, core complex"/>
    <property type="evidence" value="ECO:0007669"/>
    <property type="project" value="UniProtKB-UniRule"/>
</dbReference>
<dbReference type="FunFam" id="2.40.50.140:FF:000191">
    <property type="entry name" value="DNA-directed RNA polymerases I, II, and III subunit RPABC3"/>
    <property type="match status" value="1"/>
</dbReference>
<proteinExistence type="inferred from homology"/>
<dbReference type="Gene3D" id="2.40.50.140">
    <property type="entry name" value="Nucleic acid-binding proteins"/>
    <property type="match status" value="1"/>
</dbReference>
<keyword evidence="3 4" id="KW-0539">Nucleus</keyword>
<dbReference type="PANTHER" id="PTHR10917:SF0">
    <property type="entry name" value="DNA-DIRECTED RNA POLYMERASES I, II, AND III SUBUNIT RPABC3"/>
    <property type="match status" value="1"/>
</dbReference>
<gene>
    <name evidence="5" type="ORF">AW171_hschr31633</name>
</gene>
<dbReference type="GO" id="GO:0005736">
    <property type="term" value="C:RNA polymerase I complex"/>
    <property type="evidence" value="ECO:0007669"/>
    <property type="project" value="TreeGrafter"/>
</dbReference>
<reference evidence="5 6" key="1">
    <citation type="submission" date="2016-01" db="EMBL/GenBank/DDBJ databases">
        <title>Genome sequence of the yeast Holleya sinecauda.</title>
        <authorList>
            <person name="Dietrich F.S."/>
        </authorList>
    </citation>
    <scope>NUCLEOTIDE SEQUENCE [LARGE SCALE GENOMIC DNA]</scope>
    <source>
        <strain evidence="5 6">ATCC 58844</strain>
    </source>
</reference>
<dbReference type="GO" id="GO:0006351">
    <property type="term" value="P:DNA-templated transcription"/>
    <property type="evidence" value="ECO:0007669"/>
    <property type="project" value="UniProtKB-UniRule"/>
</dbReference>
<dbReference type="GeneID" id="28722997"/>
<dbReference type="AlphaFoldDB" id="A0A109UYQ9"/>
<dbReference type="InterPro" id="IPR005570">
    <property type="entry name" value="RPABC3"/>
</dbReference>
<dbReference type="Pfam" id="PF03870">
    <property type="entry name" value="RNA_pol_Rpb8"/>
    <property type="match status" value="1"/>
</dbReference>
<dbReference type="SMART" id="SM00658">
    <property type="entry name" value="RPOL8c"/>
    <property type="match status" value="1"/>
</dbReference>
<dbReference type="STRING" id="45286.A0A109UYQ9"/>
<dbReference type="Proteomes" id="UP000243052">
    <property type="component" value="Chromosome iii"/>
</dbReference>
<name>A0A109UYQ9_9SACH</name>
<dbReference type="GO" id="GO:0005666">
    <property type="term" value="C:RNA polymerase III complex"/>
    <property type="evidence" value="ECO:0007669"/>
    <property type="project" value="TreeGrafter"/>
</dbReference>
<evidence type="ECO:0000256" key="1">
    <source>
        <dbReference type="ARBA" id="ARBA00004123"/>
    </source>
</evidence>
<comment type="similarity">
    <text evidence="2 4">Belongs to the eukaryotic RPB8 RNA polymerase subunit family.</text>
</comment>
<comment type="function">
    <text evidence="4">DNA-dependent RNA polymerase catalyzes the transcription of DNA into RNA using the four ribonucleoside triphosphates as substrates. Common component of RNA polymerases I, II and III which synthesize ribosomal RNA precursors, mRNA precursors and many functional non-coding RNAs, and small RNAs, such as 5S rRNA and tRNAs, respectively.</text>
</comment>
<dbReference type="SUPFAM" id="SSF50249">
    <property type="entry name" value="Nucleic acid-binding proteins"/>
    <property type="match status" value="1"/>
</dbReference>
<dbReference type="GO" id="GO:0003899">
    <property type="term" value="F:DNA-directed RNA polymerase activity"/>
    <property type="evidence" value="ECO:0007669"/>
    <property type="project" value="UniProtKB-UniRule"/>
</dbReference>
<keyword evidence="6" id="KW-1185">Reference proteome</keyword>
<accession>A0A109UYQ9</accession>
<dbReference type="PANTHER" id="PTHR10917">
    <property type="entry name" value="DNA-DIRECTED RNA POLYMERASES I, II, AND III SUBUNIT RPABC3"/>
    <property type="match status" value="1"/>
</dbReference>
<comment type="subcellular location">
    <subcellularLocation>
        <location evidence="1">Nucleus</location>
    </subcellularLocation>
</comment>
<dbReference type="EMBL" id="CP014243">
    <property type="protein sequence ID" value="AMD19782.1"/>
    <property type="molecule type" value="Genomic_DNA"/>
</dbReference>
<dbReference type="RefSeq" id="XP_017986778.1">
    <property type="nucleotide sequence ID" value="XM_018131334.1"/>
</dbReference>
<organism evidence="5 6">
    <name type="scientific">Eremothecium sinecaudum</name>
    <dbReference type="NCBI Taxonomy" id="45286"/>
    <lineage>
        <taxon>Eukaryota</taxon>
        <taxon>Fungi</taxon>
        <taxon>Dikarya</taxon>
        <taxon>Ascomycota</taxon>
        <taxon>Saccharomycotina</taxon>
        <taxon>Saccharomycetes</taxon>
        <taxon>Saccharomycetales</taxon>
        <taxon>Saccharomycetaceae</taxon>
        <taxon>Eremothecium</taxon>
    </lineage>
</organism>